<dbReference type="EMBL" id="MCGE01000003">
    <property type="protein sequence ID" value="ORZ23037.1"/>
    <property type="molecule type" value="Genomic_DNA"/>
</dbReference>
<dbReference type="Proteomes" id="UP000193560">
    <property type="component" value="Unassembled WGS sequence"/>
</dbReference>
<accession>A0A1X2IVH8</accession>
<name>A0A1X2IVH8_9FUNG</name>
<gene>
    <name evidence="1" type="ORF">BCR42DRAFT_343399</name>
</gene>
<keyword evidence="2" id="KW-1185">Reference proteome</keyword>
<reference evidence="1 2" key="1">
    <citation type="submission" date="2016-07" db="EMBL/GenBank/DDBJ databases">
        <title>Pervasive Adenine N6-methylation of Active Genes in Fungi.</title>
        <authorList>
            <consortium name="DOE Joint Genome Institute"/>
            <person name="Mondo S.J."/>
            <person name="Dannebaum R.O."/>
            <person name="Kuo R.C."/>
            <person name="Labutti K."/>
            <person name="Haridas S."/>
            <person name="Kuo A."/>
            <person name="Salamov A."/>
            <person name="Ahrendt S.R."/>
            <person name="Lipzen A."/>
            <person name="Sullivan W."/>
            <person name="Andreopoulos W.B."/>
            <person name="Clum A."/>
            <person name="Lindquist E."/>
            <person name="Daum C."/>
            <person name="Ramamoorthy G.K."/>
            <person name="Gryganskyi A."/>
            <person name="Culley D."/>
            <person name="Magnuson J.K."/>
            <person name="James T.Y."/>
            <person name="O'Malley M.A."/>
            <person name="Stajich J.E."/>
            <person name="Spatafora J.W."/>
            <person name="Visel A."/>
            <person name="Grigoriev I.V."/>
        </authorList>
    </citation>
    <scope>NUCLEOTIDE SEQUENCE [LARGE SCALE GENOMIC DNA]</scope>
    <source>
        <strain evidence="1 2">NRRL 1336</strain>
    </source>
</reference>
<organism evidence="1 2">
    <name type="scientific">Absidia repens</name>
    <dbReference type="NCBI Taxonomy" id="90262"/>
    <lineage>
        <taxon>Eukaryota</taxon>
        <taxon>Fungi</taxon>
        <taxon>Fungi incertae sedis</taxon>
        <taxon>Mucoromycota</taxon>
        <taxon>Mucoromycotina</taxon>
        <taxon>Mucoromycetes</taxon>
        <taxon>Mucorales</taxon>
        <taxon>Cunninghamellaceae</taxon>
        <taxon>Absidia</taxon>
    </lineage>
</organism>
<dbReference type="OrthoDB" id="5514856at2759"/>
<evidence type="ECO:0000313" key="1">
    <source>
        <dbReference type="EMBL" id="ORZ23037.1"/>
    </source>
</evidence>
<dbReference type="AlphaFoldDB" id="A0A1X2IVH8"/>
<sequence>MAGQLEQPQSFTQAIKHELFAAEHRQGNINIALSLTVFTGAVVFLRQFGQLLAV</sequence>
<proteinExistence type="predicted"/>
<comment type="caution">
    <text evidence="1">The sequence shown here is derived from an EMBL/GenBank/DDBJ whole genome shotgun (WGS) entry which is preliminary data.</text>
</comment>
<protein>
    <submittedName>
        <fullName evidence="1">Uncharacterized protein</fullName>
    </submittedName>
</protein>
<evidence type="ECO:0000313" key="2">
    <source>
        <dbReference type="Proteomes" id="UP000193560"/>
    </source>
</evidence>